<keyword evidence="2" id="KW-0472">Membrane</keyword>
<name>A0A815FRI3_ADIRI</name>
<evidence type="ECO:0000313" key="4">
    <source>
        <dbReference type="Proteomes" id="UP000663828"/>
    </source>
</evidence>
<protein>
    <submittedName>
        <fullName evidence="3">Uncharacterized protein</fullName>
    </submittedName>
</protein>
<dbReference type="Proteomes" id="UP000663828">
    <property type="component" value="Unassembled WGS sequence"/>
</dbReference>
<keyword evidence="2" id="KW-0812">Transmembrane</keyword>
<sequence>MRSNPYIPLIAALIALLCMGIVVGTIAVALIPVYLQQKGDDISVGTNSNPQVYALSYITNSKNPTSYSIEDMNALSAQLNQALNLKELVTMTAKYVPPTSSNRKKRAATECVKGQNTTNGIFEMEFRIDYSKACRTQVCQQKLADQVNSHITRLFPSINLSVNLPNGTSISFSLSFCSLKPAVSTSTTQQTSTTYTPNLSSSTTSTASTSITATSTTTAPTTATSTTTASITATSTTTASITATSTTTASITATSTTTASTTATSTTTASITATSTTTAPTTATSTTTASITATSTTTASTSTSTITTGIKR</sequence>
<evidence type="ECO:0000313" key="3">
    <source>
        <dbReference type="EMBL" id="CAF1327244.1"/>
    </source>
</evidence>
<gene>
    <name evidence="3" type="ORF">XAT740_LOCUS30241</name>
</gene>
<accession>A0A815FRI3</accession>
<organism evidence="3 4">
    <name type="scientific">Adineta ricciae</name>
    <name type="common">Rotifer</name>
    <dbReference type="NCBI Taxonomy" id="249248"/>
    <lineage>
        <taxon>Eukaryota</taxon>
        <taxon>Metazoa</taxon>
        <taxon>Spiralia</taxon>
        <taxon>Gnathifera</taxon>
        <taxon>Rotifera</taxon>
        <taxon>Eurotatoria</taxon>
        <taxon>Bdelloidea</taxon>
        <taxon>Adinetida</taxon>
        <taxon>Adinetidae</taxon>
        <taxon>Adineta</taxon>
    </lineage>
</organism>
<reference evidence="3" key="1">
    <citation type="submission" date="2021-02" db="EMBL/GenBank/DDBJ databases">
        <authorList>
            <person name="Nowell W R."/>
        </authorList>
    </citation>
    <scope>NUCLEOTIDE SEQUENCE</scope>
</reference>
<keyword evidence="4" id="KW-1185">Reference proteome</keyword>
<comment type="caution">
    <text evidence="3">The sequence shown here is derived from an EMBL/GenBank/DDBJ whole genome shotgun (WGS) entry which is preliminary data.</text>
</comment>
<proteinExistence type="predicted"/>
<feature type="transmembrane region" description="Helical" evidence="2">
    <location>
        <begin position="6"/>
        <end position="35"/>
    </location>
</feature>
<dbReference type="EMBL" id="CAJNOR010002679">
    <property type="protein sequence ID" value="CAF1327244.1"/>
    <property type="molecule type" value="Genomic_DNA"/>
</dbReference>
<evidence type="ECO:0000256" key="1">
    <source>
        <dbReference type="SAM" id="MobiDB-lite"/>
    </source>
</evidence>
<keyword evidence="2" id="KW-1133">Transmembrane helix</keyword>
<evidence type="ECO:0000256" key="2">
    <source>
        <dbReference type="SAM" id="Phobius"/>
    </source>
</evidence>
<feature type="region of interest" description="Disordered" evidence="1">
    <location>
        <begin position="188"/>
        <end position="227"/>
    </location>
</feature>
<dbReference type="AlphaFoldDB" id="A0A815FRI3"/>